<evidence type="ECO:0000256" key="1">
    <source>
        <dbReference type="SAM" id="Phobius"/>
    </source>
</evidence>
<dbReference type="Gene3D" id="2.60.120.260">
    <property type="entry name" value="Galactose-binding domain-like"/>
    <property type="match status" value="1"/>
</dbReference>
<comment type="caution">
    <text evidence="3">The sequence shown here is derived from an EMBL/GenBank/DDBJ whole genome shotgun (WGS) entry which is preliminary data.</text>
</comment>
<keyword evidence="4" id="KW-1185">Reference proteome</keyword>
<dbReference type="InterPro" id="IPR008979">
    <property type="entry name" value="Galactose-bd-like_sf"/>
</dbReference>
<evidence type="ECO:0000259" key="2">
    <source>
        <dbReference type="PROSITE" id="PS50022"/>
    </source>
</evidence>
<dbReference type="Gene3D" id="2.160.20.10">
    <property type="entry name" value="Single-stranded right-handed beta-helix, Pectin lyase-like"/>
    <property type="match status" value="1"/>
</dbReference>
<reference evidence="3 4" key="1">
    <citation type="submission" date="2021-04" db="EMBL/GenBank/DDBJ databases">
        <title>Paenibacillus sp. DLE-14 whole genome sequence.</title>
        <authorList>
            <person name="Ham Y.J."/>
        </authorList>
    </citation>
    <scope>NUCLEOTIDE SEQUENCE [LARGE SCALE GENOMIC DNA]</scope>
    <source>
        <strain evidence="3 4">DLE-14</strain>
    </source>
</reference>
<accession>A0ABS5CAY2</accession>
<dbReference type="Pfam" id="PF21231">
    <property type="entry name" value="GH141_M"/>
    <property type="match status" value="1"/>
</dbReference>
<protein>
    <submittedName>
        <fullName evidence="3">Discoidin domain-containing protein</fullName>
    </submittedName>
</protein>
<proteinExistence type="predicted"/>
<dbReference type="InterPro" id="IPR000421">
    <property type="entry name" value="FA58C"/>
</dbReference>
<dbReference type="PROSITE" id="PS50022">
    <property type="entry name" value="FA58C_3"/>
    <property type="match status" value="1"/>
</dbReference>
<dbReference type="PANTHER" id="PTHR36453:SF1">
    <property type="entry name" value="RIGHT HANDED BETA HELIX DOMAIN-CONTAINING PROTEIN"/>
    <property type="match status" value="1"/>
</dbReference>
<dbReference type="Pfam" id="PF22633">
    <property type="entry name" value="F5_F8_type_C_2"/>
    <property type="match status" value="1"/>
</dbReference>
<dbReference type="Proteomes" id="UP000673394">
    <property type="component" value="Unassembled WGS sequence"/>
</dbReference>
<name>A0ABS5CAY2_9BACL</name>
<dbReference type="InterPro" id="IPR011050">
    <property type="entry name" value="Pectin_lyase_fold/virulence"/>
</dbReference>
<keyword evidence="1" id="KW-0472">Membrane</keyword>
<keyword evidence="1" id="KW-0812">Transmembrane</keyword>
<feature type="transmembrane region" description="Helical" evidence="1">
    <location>
        <begin position="7"/>
        <end position="26"/>
    </location>
</feature>
<gene>
    <name evidence="3" type="ORF">I8J30_10600</name>
</gene>
<dbReference type="PANTHER" id="PTHR36453">
    <property type="entry name" value="SECRETED PROTEIN-RELATED"/>
    <property type="match status" value="1"/>
</dbReference>
<dbReference type="SUPFAM" id="SSF49785">
    <property type="entry name" value="Galactose-binding domain-like"/>
    <property type="match status" value="1"/>
</dbReference>
<feature type="domain" description="F5/8 type C" evidence="2">
    <location>
        <begin position="875"/>
        <end position="963"/>
    </location>
</feature>
<dbReference type="InterPro" id="IPR012334">
    <property type="entry name" value="Pectin_lyas_fold"/>
</dbReference>
<sequence>MKKGERVNVIWLIIVAMVVTLTVTVVPSERSYAATQATYYVNPSGGSDSNNGLTTGTAFATITKARDVIRTINGSMTGDIYVYLMNGTYPLSATLTFGPSDSGTNGYKIIYKNYTGAAPVISGGVDLTTGWTLHDAGQNIYKKTGVNWNFRQLYVNDTRGVKARKPNLTDEVTGGPYLNATNSSYPYTVNTADIGSWANGGTAEMVVVGHWSQHRGRIASYTGNTVTFKTPESGFAYNHHNQGSSPYYFENAYALLDAAGEWFLDTANTTLYYKPRSGETMNTTTVIAPKVETLVQFQGSSASNKVHDIQFAGITFRYSNWLAPSIYGYVDTQAGFRYQTAGGGSNSEIRNTARYTSALGMVQLKYASTITLESNTFQFAGGWGIMGNEGTDHTLIKSNSFYKNAGGGVALGVAGDEWDEQSSMDGQSTYDSILDNTVDTVGLDYADMVGIGGMIPNNMTIGRNEVKNLPYTGITIGWNWQDYEHGMTDNVIFGNNIHHVIKLLDDGGGIYTLGKMVGFTRFDANYIHDLSGSAYNGGYPISAIYFDNGSAYKTAEKNVINNAPQTIFASNPPNHDNVIQNNYSNSPWGNWSGSNVFQNNTTVSNQSWPQGAIDIMNAVGPGGTAQKPTPPTAPPAGPVVFSDNFNDNAIGSPWTTVGGAWSETSQTLKQTSTANGDPRKAIVSNAGLGTSTDYTITAKVRVDSWTDGDYARAGVGLFTGTSDGKGYNLVFHQNHSTLQWLNDEIAWGTSYPFNWSNNTWYWFKMSASNGTLYGKVWQDGTSEPASWMYTQSWSGRTGYPSLNGGSTNTGGSTVSFDDVTVEGPASTNKALNKTVNAYYIDGSTAALQPGDSVVYATDGNPSTKTQATNQWRWMLRIDLGASTSINRIKLIMPATAYATAFDIQTSTDGTSYTTVKSVTGFGGGASDNTITSTTARYVRVVAITPDGPGQTGGQMAIAEVEVY</sequence>
<evidence type="ECO:0000313" key="3">
    <source>
        <dbReference type="EMBL" id="MBP3963149.1"/>
    </source>
</evidence>
<evidence type="ECO:0000313" key="4">
    <source>
        <dbReference type="Proteomes" id="UP000673394"/>
    </source>
</evidence>
<keyword evidence="1" id="KW-1133">Transmembrane helix</keyword>
<organism evidence="3 4">
    <name type="scientific">Paenibacillus lignilyticus</name>
    <dbReference type="NCBI Taxonomy" id="1172615"/>
    <lineage>
        <taxon>Bacteria</taxon>
        <taxon>Bacillati</taxon>
        <taxon>Bacillota</taxon>
        <taxon>Bacilli</taxon>
        <taxon>Bacillales</taxon>
        <taxon>Paenibacillaceae</taxon>
        <taxon>Paenibacillus</taxon>
    </lineage>
</organism>
<dbReference type="InterPro" id="IPR048482">
    <property type="entry name" value="GH141_ins"/>
</dbReference>
<dbReference type="SUPFAM" id="SSF51126">
    <property type="entry name" value="Pectin lyase-like"/>
    <property type="match status" value="1"/>
</dbReference>
<dbReference type="EMBL" id="JAGKSP010000003">
    <property type="protein sequence ID" value="MBP3963149.1"/>
    <property type="molecule type" value="Genomic_DNA"/>
</dbReference>
<dbReference type="RefSeq" id="WP_210658023.1">
    <property type="nucleotide sequence ID" value="NZ_JAGKSP010000003.1"/>
</dbReference>